<reference evidence="4" key="1">
    <citation type="journal article" date="2019" name="Int. J. Syst. Evol. Microbiol.">
        <title>The Global Catalogue of Microorganisms (GCM) 10K type strain sequencing project: providing services to taxonomists for standard genome sequencing and annotation.</title>
        <authorList>
            <consortium name="The Broad Institute Genomics Platform"/>
            <consortium name="The Broad Institute Genome Sequencing Center for Infectious Disease"/>
            <person name="Wu L."/>
            <person name="Ma J."/>
        </authorList>
    </citation>
    <scope>NUCLEOTIDE SEQUENCE [LARGE SCALE GENOMIC DNA]</scope>
    <source>
        <strain evidence="4">KACC 12602</strain>
    </source>
</reference>
<protein>
    <submittedName>
        <fullName evidence="3">AsmA-like C-terminal region-containing protein</fullName>
    </submittedName>
</protein>
<dbReference type="InterPro" id="IPR052894">
    <property type="entry name" value="AsmA-related"/>
</dbReference>
<dbReference type="PANTHER" id="PTHR30441">
    <property type="entry name" value="DUF748 DOMAIN-CONTAINING PROTEIN"/>
    <property type="match status" value="1"/>
</dbReference>
<organism evidence="3 4">
    <name type="scientific">Adhaeribacter terreus</name>
    <dbReference type="NCBI Taxonomy" id="529703"/>
    <lineage>
        <taxon>Bacteria</taxon>
        <taxon>Pseudomonadati</taxon>
        <taxon>Bacteroidota</taxon>
        <taxon>Cytophagia</taxon>
        <taxon>Cytophagales</taxon>
        <taxon>Hymenobacteraceae</taxon>
        <taxon>Adhaeribacter</taxon>
    </lineage>
</organism>
<evidence type="ECO:0000313" key="3">
    <source>
        <dbReference type="EMBL" id="MFC5270954.1"/>
    </source>
</evidence>
<feature type="domain" description="AsmA" evidence="2">
    <location>
        <begin position="3"/>
        <end position="168"/>
    </location>
</feature>
<evidence type="ECO:0000256" key="1">
    <source>
        <dbReference type="SAM" id="MobiDB-lite"/>
    </source>
</evidence>
<dbReference type="Pfam" id="PF05170">
    <property type="entry name" value="AsmA"/>
    <property type="match status" value="1"/>
</dbReference>
<dbReference type="EMBL" id="JBHSKT010000005">
    <property type="protein sequence ID" value="MFC5270954.1"/>
    <property type="molecule type" value="Genomic_DNA"/>
</dbReference>
<comment type="caution">
    <text evidence="3">The sequence shown here is derived from an EMBL/GenBank/DDBJ whole genome shotgun (WGS) entry which is preliminary data.</text>
</comment>
<keyword evidence="4" id="KW-1185">Reference proteome</keyword>
<dbReference type="Proteomes" id="UP001596161">
    <property type="component" value="Unassembled WGS sequence"/>
</dbReference>
<sequence>MKKVFIGFAIFLVVLIAAAALIPVLFKDKIKEIVDKEIAKNVDAKVIYKADDIGVSIFSTFPNLGLNIDNLAVVGVDSFQRDTLAYLPQFRMGLDLMSVISGDQLKIKSIKLTEPNIKLKVLKSGKANWDIYKAIPTEGEPDTATSDFSMAMEKWEVENGKLVYEDLSLPFSVQLLKMNHTGSGDFEKSVFDMVSKTTSEGFTMTYDGVNYITNKKLDADVTLAMDLDKSLYTFKDNKFKINDFAMDFAGSILMPGSDIDLDLTFKALDTDFKTILSLVPGMYTEQFKDVKTDGKLAFDGYVKGRFNETSMPGFGTNLKVTNAMFKYPDLPQAATNINVDMSVDNKDGIINNTNVQVRKFHLDLGKNPVDAKAVINGLDPMKVDGNLKANIDLNEMTKVFPVEGMTLRGLLKVDANAKGTYSAKQMPVMTANLNLANGYVKSKDFPAPIENLNALVNVLNATGNTDDTEIKIENFKMLLEGEPLGGRVYVKGIDKPVFDADVKGTIDLTKMTKIFPLEGMTLTGRIKADIKTKGKMADIEAEKYGNIVSSGSMHVDKLTFVSKDLPQGMKVTTADASFNNEKINVQNMSGFVGKSDVQVNGTISNYMGYMFAENQPLRGTMNVSSKRFDVNEWMVDEYSGQPVAQQSPTEATGVVEVPGNIDFVLNATVNEVLYDNLKLQNMKGGVIIKDKTAKLQNLAFNTLGGAFVTNGSYNTQSLAHPKFTFDLDIKNLDFKEAFNAFETIQKLAPISKFLEGKFSTNFAFAGELGQDMMPVMGTMTGKGVIEVVRAVVKNIKVLNKIGETTNFKEVQNFVVENKDIAAEILNGNLVVKPFDIKVGDMNMTVGGTNNLSGIMDYGVAMDVPTGKVGSALNQKLSSFAGMKDYKGAERVTLNLKVGGTMDDPKIALAGGSAKAQAKEMVKDVVTSRLNTEKEKLNVKRQAAQDSLQRELDRRKQEAEEKARQEMEKKRKEAEDKLKKEAENKLKGIFKR</sequence>
<name>A0ABW0E9G9_9BACT</name>
<accession>A0ABW0E9G9</accession>
<gene>
    <name evidence="3" type="ORF">ACFPIB_10055</name>
</gene>
<dbReference type="RefSeq" id="WP_378017322.1">
    <property type="nucleotide sequence ID" value="NZ_JBHSKT010000005.1"/>
</dbReference>
<evidence type="ECO:0000313" key="4">
    <source>
        <dbReference type="Proteomes" id="UP001596161"/>
    </source>
</evidence>
<dbReference type="PANTHER" id="PTHR30441:SF8">
    <property type="entry name" value="DUF748 DOMAIN-CONTAINING PROTEIN"/>
    <property type="match status" value="1"/>
</dbReference>
<proteinExistence type="predicted"/>
<dbReference type="InterPro" id="IPR007844">
    <property type="entry name" value="AsmA"/>
</dbReference>
<feature type="region of interest" description="Disordered" evidence="1">
    <location>
        <begin position="936"/>
        <end position="991"/>
    </location>
</feature>
<evidence type="ECO:0000259" key="2">
    <source>
        <dbReference type="Pfam" id="PF05170"/>
    </source>
</evidence>
<feature type="compositionally biased region" description="Basic and acidic residues" evidence="1">
    <location>
        <begin position="947"/>
        <end position="985"/>
    </location>
</feature>